<dbReference type="EMBL" id="BEZZ01193706">
    <property type="protein sequence ID" value="GCC46907.1"/>
    <property type="molecule type" value="Genomic_DNA"/>
</dbReference>
<evidence type="ECO:0000256" key="1">
    <source>
        <dbReference type="SAM" id="MobiDB-lite"/>
    </source>
</evidence>
<sequence length="72" mass="8171">MAFDRDAADLGEPLIDLEITAVRREVGETDRCSVVDQLQRRLFWELNVLDDGRPHVLPPVGTKSSRSRPARK</sequence>
<gene>
    <name evidence="2" type="ORF">chiPu_0030821</name>
</gene>
<proteinExistence type="predicted"/>
<feature type="region of interest" description="Disordered" evidence="1">
    <location>
        <begin position="51"/>
        <end position="72"/>
    </location>
</feature>
<evidence type="ECO:0000313" key="3">
    <source>
        <dbReference type="Proteomes" id="UP000287033"/>
    </source>
</evidence>
<dbReference type="AlphaFoldDB" id="A0A401TW81"/>
<organism evidence="2 3">
    <name type="scientific">Chiloscyllium punctatum</name>
    <name type="common">Brownbanded bambooshark</name>
    <name type="synonym">Hemiscyllium punctatum</name>
    <dbReference type="NCBI Taxonomy" id="137246"/>
    <lineage>
        <taxon>Eukaryota</taxon>
        <taxon>Metazoa</taxon>
        <taxon>Chordata</taxon>
        <taxon>Craniata</taxon>
        <taxon>Vertebrata</taxon>
        <taxon>Chondrichthyes</taxon>
        <taxon>Elasmobranchii</taxon>
        <taxon>Galeomorphii</taxon>
        <taxon>Galeoidea</taxon>
        <taxon>Orectolobiformes</taxon>
        <taxon>Hemiscylliidae</taxon>
        <taxon>Chiloscyllium</taxon>
    </lineage>
</organism>
<evidence type="ECO:0000313" key="2">
    <source>
        <dbReference type="EMBL" id="GCC46907.1"/>
    </source>
</evidence>
<dbReference type="Proteomes" id="UP000287033">
    <property type="component" value="Unassembled WGS sequence"/>
</dbReference>
<keyword evidence="3" id="KW-1185">Reference proteome</keyword>
<accession>A0A401TW81</accession>
<name>A0A401TW81_CHIPU</name>
<reference evidence="2 3" key="1">
    <citation type="journal article" date="2018" name="Nat. Ecol. Evol.">
        <title>Shark genomes provide insights into elasmobranch evolution and the origin of vertebrates.</title>
        <authorList>
            <person name="Hara Y"/>
            <person name="Yamaguchi K"/>
            <person name="Onimaru K"/>
            <person name="Kadota M"/>
            <person name="Koyanagi M"/>
            <person name="Keeley SD"/>
            <person name="Tatsumi K"/>
            <person name="Tanaka K"/>
            <person name="Motone F"/>
            <person name="Kageyama Y"/>
            <person name="Nozu R"/>
            <person name="Adachi N"/>
            <person name="Nishimura O"/>
            <person name="Nakagawa R"/>
            <person name="Tanegashima C"/>
            <person name="Kiyatake I"/>
            <person name="Matsumoto R"/>
            <person name="Murakumo K"/>
            <person name="Nishida K"/>
            <person name="Terakita A"/>
            <person name="Kuratani S"/>
            <person name="Sato K"/>
            <person name="Hyodo S Kuraku.S."/>
        </authorList>
    </citation>
    <scope>NUCLEOTIDE SEQUENCE [LARGE SCALE GENOMIC DNA]</scope>
</reference>
<comment type="caution">
    <text evidence="2">The sequence shown here is derived from an EMBL/GenBank/DDBJ whole genome shotgun (WGS) entry which is preliminary data.</text>
</comment>
<protein>
    <submittedName>
        <fullName evidence="2">Uncharacterized protein</fullName>
    </submittedName>
</protein>